<accession>A0A934WGW2</accession>
<evidence type="ECO:0000313" key="2">
    <source>
        <dbReference type="Proteomes" id="UP000706333"/>
    </source>
</evidence>
<dbReference type="Proteomes" id="UP000706333">
    <property type="component" value="Unassembled WGS sequence"/>
</dbReference>
<gene>
    <name evidence="1" type="ORF">CCR87_00320</name>
</gene>
<reference evidence="1" key="1">
    <citation type="submission" date="2017-05" db="EMBL/GenBank/DDBJ databases">
        <authorList>
            <person name="Imhoff J.F."/>
            <person name="Rahn T."/>
            <person name="Kuenzel S."/>
            <person name="Neulinger S.C."/>
        </authorList>
    </citation>
    <scope>NUCLEOTIDE SEQUENCE</scope>
    <source>
        <strain evidence="1">LMG 28126</strain>
    </source>
</reference>
<dbReference type="RefSeq" id="WP_201155350.1">
    <property type="nucleotide sequence ID" value="NZ_NHSD01000023.1"/>
</dbReference>
<feature type="non-terminal residue" evidence="1">
    <location>
        <position position="69"/>
    </location>
</feature>
<proteinExistence type="predicted"/>
<keyword evidence="2" id="KW-1185">Reference proteome</keyword>
<comment type="caution">
    <text evidence="1">The sequence shown here is derived from an EMBL/GenBank/DDBJ whole genome shotgun (WGS) entry which is preliminary data.</text>
</comment>
<reference evidence="1" key="2">
    <citation type="journal article" date="2020" name="Microorganisms">
        <title>Osmotic Adaptation and Compatible Solute Biosynthesis of Phototrophic Bacteria as Revealed from Genome Analyses.</title>
        <authorList>
            <person name="Imhoff J.F."/>
            <person name="Rahn T."/>
            <person name="Kunzel S."/>
            <person name="Keller A."/>
            <person name="Neulinger S.C."/>
        </authorList>
    </citation>
    <scope>NUCLEOTIDE SEQUENCE</scope>
    <source>
        <strain evidence="1">LMG 28126</strain>
    </source>
</reference>
<evidence type="ECO:0000313" key="1">
    <source>
        <dbReference type="EMBL" id="MBK5925814.1"/>
    </source>
</evidence>
<protein>
    <submittedName>
        <fullName evidence="1">Uncharacterized protein</fullName>
    </submittedName>
</protein>
<name>A0A934WGW2_9RHOB</name>
<dbReference type="AlphaFoldDB" id="A0A934WGW2"/>
<sequence>MRGNPNVPLLWRADAATTLDIARNFRTGSPTLRTLMATLPPEVDAPAATPTQRGRAAAALRDLVQGAQT</sequence>
<dbReference type="EMBL" id="NHSD01000023">
    <property type="protein sequence ID" value="MBK5925814.1"/>
    <property type="molecule type" value="Genomic_DNA"/>
</dbReference>
<organism evidence="1 2">
    <name type="scientific">Rhodobaculum claviforme</name>
    <dbReference type="NCBI Taxonomy" id="1549854"/>
    <lineage>
        <taxon>Bacteria</taxon>
        <taxon>Pseudomonadati</taxon>
        <taxon>Pseudomonadota</taxon>
        <taxon>Alphaproteobacteria</taxon>
        <taxon>Rhodobacterales</taxon>
        <taxon>Paracoccaceae</taxon>
        <taxon>Rhodobaculum</taxon>
    </lineage>
</organism>